<evidence type="ECO:0000313" key="10">
    <source>
        <dbReference type="EMBL" id="EPX74059.1"/>
    </source>
</evidence>
<comment type="subcellular location">
    <subcellularLocation>
        <location evidence="1">Membrane</location>
        <topology evidence="1">Multi-pass membrane protein</topology>
    </subcellularLocation>
</comment>
<dbReference type="VEuPathDB" id="FungiDB:SOCG_03273"/>
<feature type="compositionally biased region" description="Basic and acidic residues" evidence="8">
    <location>
        <begin position="12"/>
        <end position="33"/>
    </location>
</feature>
<dbReference type="InterPro" id="IPR036259">
    <property type="entry name" value="MFS_trans_sf"/>
</dbReference>
<reference evidence="10 11" key="1">
    <citation type="journal article" date="2011" name="Science">
        <title>Comparative functional genomics of the fission yeasts.</title>
        <authorList>
            <person name="Rhind N."/>
            <person name="Chen Z."/>
            <person name="Yassour M."/>
            <person name="Thompson D.A."/>
            <person name="Haas B.J."/>
            <person name="Habib N."/>
            <person name="Wapinski I."/>
            <person name="Roy S."/>
            <person name="Lin M.F."/>
            <person name="Heiman D.I."/>
            <person name="Young S.K."/>
            <person name="Furuya K."/>
            <person name="Guo Y."/>
            <person name="Pidoux A."/>
            <person name="Chen H.M."/>
            <person name="Robbertse B."/>
            <person name="Goldberg J.M."/>
            <person name="Aoki K."/>
            <person name="Bayne E.H."/>
            <person name="Berlin A.M."/>
            <person name="Desjardins C.A."/>
            <person name="Dobbs E."/>
            <person name="Dukaj L."/>
            <person name="Fan L."/>
            <person name="FitzGerald M.G."/>
            <person name="French C."/>
            <person name="Gujja S."/>
            <person name="Hansen K."/>
            <person name="Keifenheim D."/>
            <person name="Levin J.Z."/>
            <person name="Mosher R.A."/>
            <person name="Mueller C.A."/>
            <person name="Pfiffner J."/>
            <person name="Priest M."/>
            <person name="Russ C."/>
            <person name="Smialowska A."/>
            <person name="Swoboda P."/>
            <person name="Sykes S.M."/>
            <person name="Vaughn M."/>
            <person name="Vengrova S."/>
            <person name="Yoder R."/>
            <person name="Zeng Q."/>
            <person name="Allshire R."/>
            <person name="Baulcombe D."/>
            <person name="Birren B.W."/>
            <person name="Brown W."/>
            <person name="Ekwall K."/>
            <person name="Kellis M."/>
            <person name="Leatherwood J."/>
            <person name="Levin H."/>
            <person name="Margalit H."/>
            <person name="Martienssen R."/>
            <person name="Nieduszynski C.A."/>
            <person name="Spatafora J.W."/>
            <person name="Friedman N."/>
            <person name="Dalgaard J.Z."/>
            <person name="Baumann P."/>
            <person name="Niki H."/>
            <person name="Regev A."/>
            <person name="Nusbaum C."/>
        </authorList>
    </citation>
    <scope>NUCLEOTIDE SEQUENCE [LARGE SCALE GENOMIC DNA]</scope>
    <source>
        <strain evidence="11">yFS286</strain>
    </source>
</reference>
<feature type="transmembrane region" description="Helical" evidence="9">
    <location>
        <begin position="451"/>
        <end position="472"/>
    </location>
</feature>
<evidence type="ECO:0000256" key="8">
    <source>
        <dbReference type="SAM" id="MobiDB-lite"/>
    </source>
</evidence>
<feature type="transmembrane region" description="Helical" evidence="9">
    <location>
        <begin position="84"/>
        <end position="106"/>
    </location>
</feature>
<feature type="transmembrane region" description="Helical" evidence="9">
    <location>
        <begin position="397"/>
        <end position="419"/>
    </location>
</feature>
<evidence type="ECO:0000256" key="1">
    <source>
        <dbReference type="ARBA" id="ARBA00004141"/>
    </source>
</evidence>
<dbReference type="InterPro" id="IPR011701">
    <property type="entry name" value="MFS"/>
</dbReference>
<evidence type="ECO:0000256" key="9">
    <source>
        <dbReference type="SAM" id="Phobius"/>
    </source>
</evidence>
<feature type="transmembrane region" description="Helical" evidence="9">
    <location>
        <begin position="425"/>
        <end position="444"/>
    </location>
</feature>
<dbReference type="FunFam" id="1.20.1250.20:FF:000197">
    <property type="entry name" value="Siderophore iron transporter 1"/>
    <property type="match status" value="1"/>
</dbReference>
<feature type="region of interest" description="Disordered" evidence="8">
    <location>
        <begin position="1"/>
        <end position="33"/>
    </location>
</feature>
<sequence length="605" mass="67350">MRLRQIQFPSLFEKRSTDKTSPEDQLEKNIHEESIQQIDDFDTHSGEKDEKVQPFDVSTTPSSAINELAGIAKSHYLNQHWTPFSYYFSYVSVFLMFLVLSFQSIAYSSLSSYATSAFEGHSLLGTIGTANNIISAVIKPPLARISDVFGRLEAFCFALLLYIVGLILIATSKNVQTYAGGSVLYNAGYTGLELIMTIFFADSSSTANRSLVIGISYFPFVVTVWTGPKISPSFENNWRWGIAMWCIILPVCALPFIISYAYYQYKGWREGAFKNTLTMNVVTLFKKLDIIGLILLTAGFSLVLLTISVASYEGDKWKDAKFIVMIIVGGVCSIAFVLYEIYIASFPAIPFELMREPTIAAACAISALFYMAFYCWDNYYSSFLQVAHYTSLTAATYIAYTYSITSCTTGIILGIIIHFHKRFKIYFLLAVPVYILGQGLMIRYRGEKYNYGYLIMTQLIVGIGGGIISNILTVSVQTVVKREHFAIVTALVLTITPLGGAIGSAISGAIWTSVMPKQLQKLLPNDMKDKSSTIFNNLKEQLKYPRGSETREAFITAYCYVQKILTSVATGFAGAILIPMWFIANPSLKANSASLFEDARTGLYQ</sequence>
<dbReference type="PANTHER" id="PTHR23501">
    <property type="entry name" value="MAJOR FACILITATOR SUPERFAMILY"/>
    <property type="match status" value="1"/>
</dbReference>
<dbReference type="Gene3D" id="1.20.1250.20">
    <property type="entry name" value="MFS general substrate transporter like domains"/>
    <property type="match status" value="2"/>
</dbReference>
<evidence type="ECO:0000256" key="5">
    <source>
        <dbReference type="ARBA" id="ARBA00022989"/>
    </source>
</evidence>
<feature type="transmembrane region" description="Helical" evidence="9">
    <location>
        <begin position="357"/>
        <end position="376"/>
    </location>
</feature>
<dbReference type="Proteomes" id="UP000016088">
    <property type="component" value="Unassembled WGS sequence"/>
</dbReference>
<dbReference type="PANTHER" id="PTHR23501:SF196">
    <property type="entry name" value="SIDEROPHORE IRON TRANSPORTER 1"/>
    <property type="match status" value="1"/>
</dbReference>
<dbReference type="EMBL" id="KE503206">
    <property type="protein sequence ID" value="EPX74059.1"/>
    <property type="molecule type" value="Genomic_DNA"/>
</dbReference>
<feature type="transmembrane region" description="Helical" evidence="9">
    <location>
        <begin position="152"/>
        <end position="171"/>
    </location>
</feature>
<keyword evidence="5 9" id="KW-1133">Transmembrane helix</keyword>
<evidence type="ECO:0000256" key="3">
    <source>
        <dbReference type="ARBA" id="ARBA00022448"/>
    </source>
</evidence>
<evidence type="ECO:0000256" key="2">
    <source>
        <dbReference type="ARBA" id="ARBA00008335"/>
    </source>
</evidence>
<keyword evidence="7 9" id="KW-0472">Membrane</keyword>
<keyword evidence="4 9" id="KW-0812">Transmembrane</keyword>
<name>S9RJ79_SCHOY</name>
<comment type="similarity">
    <text evidence="2">Belongs to the major facilitator superfamily.</text>
</comment>
<evidence type="ECO:0000313" key="11">
    <source>
        <dbReference type="Proteomes" id="UP000016088"/>
    </source>
</evidence>
<dbReference type="OMA" id="LMREPTI"/>
<evidence type="ECO:0000256" key="4">
    <source>
        <dbReference type="ARBA" id="ARBA00022692"/>
    </source>
</evidence>
<proteinExistence type="inferred from homology"/>
<accession>S9RJ79</accession>
<feature type="transmembrane region" description="Helical" evidence="9">
    <location>
        <begin position="484"/>
        <end position="511"/>
    </location>
</feature>
<dbReference type="GeneID" id="25032245"/>
<feature type="transmembrane region" description="Helical" evidence="9">
    <location>
        <begin position="322"/>
        <end position="345"/>
    </location>
</feature>
<gene>
    <name evidence="10" type="ORF">SOCG_03273</name>
</gene>
<organism evidence="10 11">
    <name type="scientific">Schizosaccharomyces octosporus (strain yFS286)</name>
    <name type="common">Fission yeast</name>
    <name type="synonym">Octosporomyces octosporus</name>
    <dbReference type="NCBI Taxonomy" id="483514"/>
    <lineage>
        <taxon>Eukaryota</taxon>
        <taxon>Fungi</taxon>
        <taxon>Dikarya</taxon>
        <taxon>Ascomycota</taxon>
        <taxon>Taphrinomycotina</taxon>
        <taxon>Schizosaccharomycetes</taxon>
        <taxon>Schizosaccharomycetales</taxon>
        <taxon>Schizosaccharomycetaceae</taxon>
        <taxon>Schizosaccharomyces</taxon>
    </lineage>
</organism>
<dbReference type="SUPFAM" id="SSF103473">
    <property type="entry name" value="MFS general substrate transporter"/>
    <property type="match status" value="1"/>
</dbReference>
<dbReference type="GO" id="GO:0005886">
    <property type="term" value="C:plasma membrane"/>
    <property type="evidence" value="ECO:0007669"/>
    <property type="project" value="TreeGrafter"/>
</dbReference>
<dbReference type="Pfam" id="PF07690">
    <property type="entry name" value="MFS_1"/>
    <property type="match status" value="1"/>
</dbReference>
<dbReference type="OrthoDB" id="4078873at2759"/>
<dbReference type="eggNOG" id="KOG0254">
    <property type="taxonomic scope" value="Eukaryota"/>
</dbReference>
<keyword evidence="3" id="KW-0813">Transport</keyword>
<keyword evidence="11" id="KW-1185">Reference proteome</keyword>
<dbReference type="AlphaFoldDB" id="S9RJ79"/>
<feature type="transmembrane region" description="Helical" evidence="9">
    <location>
        <begin position="564"/>
        <end position="584"/>
    </location>
</feature>
<keyword evidence="6" id="KW-0406">Ion transport</keyword>
<evidence type="ECO:0000256" key="7">
    <source>
        <dbReference type="ARBA" id="ARBA00023136"/>
    </source>
</evidence>
<feature type="transmembrane region" description="Helical" evidence="9">
    <location>
        <begin position="183"/>
        <end position="201"/>
    </location>
</feature>
<dbReference type="GO" id="GO:0015343">
    <property type="term" value="F:siderophore-iron transmembrane transporter activity"/>
    <property type="evidence" value="ECO:0007669"/>
    <property type="project" value="TreeGrafter"/>
</dbReference>
<dbReference type="HOGENOM" id="CLU_012970_2_0_1"/>
<protein>
    <submittedName>
        <fullName evidence="10">Siderophore iron transporter 1</fullName>
    </submittedName>
</protein>
<evidence type="ECO:0000256" key="6">
    <source>
        <dbReference type="ARBA" id="ARBA00023065"/>
    </source>
</evidence>
<dbReference type="RefSeq" id="XP_013017215.1">
    <property type="nucleotide sequence ID" value="XM_013161761.1"/>
</dbReference>
<feature type="transmembrane region" description="Helical" evidence="9">
    <location>
        <begin position="240"/>
        <end position="263"/>
    </location>
</feature>
<feature type="transmembrane region" description="Helical" evidence="9">
    <location>
        <begin position="290"/>
        <end position="310"/>
    </location>
</feature>